<accession>A0A915ATD2</accession>
<keyword evidence="1" id="KW-1185">Reference proteome</keyword>
<dbReference type="Proteomes" id="UP000887569">
    <property type="component" value="Unplaced"/>
</dbReference>
<protein>
    <submittedName>
        <fullName evidence="2">Uncharacterized protein</fullName>
    </submittedName>
</protein>
<dbReference type="WBParaSite" id="PgR015_g051_t01">
    <property type="protein sequence ID" value="PgR015_g051_t01"/>
    <property type="gene ID" value="PgR015_g051"/>
</dbReference>
<sequence length="126" mass="14119">MSLVPGHQYEQLSEGSKLSELKMRLCANVKPPKGIEKRALFRFPRQPHSVILADSCDEKDPTGWVNRGLKEVVTCFLRLYRSQRLSLLLNLREINVVEAPSSMSLEVIALSPRYPENTPSGASLPS</sequence>
<proteinExistence type="predicted"/>
<evidence type="ECO:0000313" key="2">
    <source>
        <dbReference type="WBParaSite" id="PgR015_g051_t01"/>
    </source>
</evidence>
<dbReference type="AlphaFoldDB" id="A0A915ATD2"/>
<reference evidence="2" key="1">
    <citation type="submission" date="2022-11" db="UniProtKB">
        <authorList>
            <consortium name="WormBaseParasite"/>
        </authorList>
    </citation>
    <scope>IDENTIFICATION</scope>
</reference>
<organism evidence="1 2">
    <name type="scientific">Parascaris univalens</name>
    <name type="common">Nematode worm</name>
    <dbReference type="NCBI Taxonomy" id="6257"/>
    <lineage>
        <taxon>Eukaryota</taxon>
        <taxon>Metazoa</taxon>
        <taxon>Ecdysozoa</taxon>
        <taxon>Nematoda</taxon>
        <taxon>Chromadorea</taxon>
        <taxon>Rhabditida</taxon>
        <taxon>Spirurina</taxon>
        <taxon>Ascaridomorpha</taxon>
        <taxon>Ascaridoidea</taxon>
        <taxon>Ascarididae</taxon>
        <taxon>Parascaris</taxon>
    </lineage>
</organism>
<evidence type="ECO:0000313" key="1">
    <source>
        <dbReference type="Proteomes" id="UP000887569"/>
    </source>
</evidence>
<name>A0A915ATD2_PARUN</name>